<dbReference type="EMBL" id="CP009552">
    <property type="protein sequence ID" value="AIY89787.1"/>
    <property type="molecule type" value="Genomic_DNA"/>
</dbReference>
<evidence type="ECO:0000313" key="2">
    <source>
        <dbReference type="Proteomes" id="UP000030624"/>
    </source>
</evidence>
<dbReference type="Proteomes" id="UP000030624">
    <property type="component" value="Chromosome"/>
</dbReference>
<dbReference type="KEGG" id="gac:GACE_0738"/>
<name>A0A0A7GFV0_GEOAI</name>
<protein>
    <submittedName>
        <fullName evidence="1">Uncharacterized protein</fullName>
    </submittedName>
</protein>
<proteinExistence type="predicted"/>
<dbReference type="HOGENOM" id="CLU_1500242_0_0_2"/>
<dbReference type="GeneID" id="24797337"/>
<evidence type="ECO:0000313" key="1">
    <source>
        <dbReference type="EMBL" id="AIY89787.1"/>
    </source>
</evidence>
<accession>A0A0A7GFV0</accession>
<dbReference type="PROSITE" id="PS00018">
    <property type="entry name" value="EF_HAND_1"/>
    <property type="match status" value="1"/>
</dbReference>
<sequence length="179" mass="19741">MLQILSQTYALNPHYFAPSATGYPDLCFVVDGNTAQQAPPFLRASNFRPGDYAEGFLTLKNCGTGKSSFLSISLSYYGFTDPNSDSSPEGFLSAIEITDMSLGESGSPVWRNLKNYIEDVNSNGRIDLHDLSLFPVNIQYTINPDDGREFYIKVRFIPDAGNEYQGDSINLSFTFTIGG</sequence>
<dbReference type="InterPro" id="IPR018247">
    <property type="entry name" value="EF_Hand_1_Ca_BS"/>
</dbReference>
<reference evidence="1 2" key="1">
    <citation type="journal article" date="2015" name="Appl. Environ. Microbiol.">
        <title>The Geoglobus acetivorans genome: Fe(III) reduction, acetate utilization, autotrophic growth, and degradation of aromatic compounds in a hyperthermophilic archaeon.</title>
        <authorList>
            <person name="Mardanov A.V."/>
            <person name="Slododkina G.B."/>
            <person name="Slobodkin A.I."/>
            <person name="Beletsky A.V."/>
            <person name="Gavrilov S.N."/>
            <person name="Kublanov I.V."/>
            <person name="Bonch-Osmolovskaya E.A."/>
            <person name="Skryabin K.G."/>
            <person name="Ravin N.V."/>
        </authorList>
    </citation>
    <scope>NUCLEOTIDE SEQUENCE [LARGE SCALE GENOMIC DNA]</scope>
    <source>
        <strain evidence="1 2">SBH6</strain>
    </source>
</reference>
<dbReference type="AlphaFoldDB" id="A0A0A7GFV0"/>
<dbReference type="STRING" id="565033.GACE_0738"/>
<dbReference type="RefSeq" id="WP_158413796.1">
    <property type="nucleotide sequence ID" value="NZ_CP009552.1"/>
</dbReference>
<gene>
    <name evidence="1" type="ORF">GACE_0738</name>
</gene>
<dbReference type="eggNOG" id="arCOG05861">
    <property type="taxonomic scope" value="Archaea"/>
</dbReference>
<organism evidence="1 2">
    <name type="scientific">Geoglobus acetivorans</name>
    <dbReference type="NCBI Taxonomy" id="565033"/>
    <lineage>
        <taxon>Archaea</taxon>
        <taxon>Methanobacteriati</taxon>
        <taxon>Methanobacteriota</taxon>
        <taxon>Archaeoglobi</taxon>
        <taxon>Archaeoglobales</taxon>
        <taxon>Archaeoglobaceae</taxon>
        <taxon>Geoglobus</taxon>
    </lineage>
</organism>